<comment type="caution">
    <text evidence="2">The sequence shown here is derived from an EMBL/GenBank/DDBJ whole genome shotgun (WGS) entry which is preliminary data.</text>
</comment>
<evidence type="ECO:0000313" key="3">
    <source>
        <dbReference type="Proteomes" id="UP001378592"/>
    </source>
</evidence>
<reference evidence="2 3" key="1">
    <citation type="submission" date="2024-03" db="EMBL/GenBank/DDBJ databases">
        <title>The genome assembly and annotation of the cricket Gryllus longicercus Weissman &amp; Gray.</title>
        <authorList>
            <person name="Szrajer S."/>
            <person name="Gray D."/>
            <person name="Ylla G."/>
        </authorList>
    </citation>
    <scope>NUCLEOTIDE SEQUENCE [LARGE SCALE GENOMIC DNA]</scope>
    <source>
        <strain evidence="2">DAG 2021-001</strain>
        <tissue evidence="2">Whole body minus gut</tissue>
    </source>
</reference>
<evidence type="ECO:0000313" key="2">
    <source>
        <dbReference type="EMBL" id="KAK7793513.1"/>
    </source>
</evidence>
<keyword evidence="3" id="KW-1185">Reference proteome</keyword>
<dbReference type="AlphaFoldDB" id="A0AAN9V8F7"/>
<dbReference type="EMBL" id="JAZDUA010000377">
    <property type="protein sequence ID" value="KAK7793513.1"/>
    <property type="molecule type" value="Genomic_DNA"/>
</dbReference>
<name>A0AAN9V8F7_9ORTH</name>
<accession>A0AAN9V8F7</accession>
<feature type="region of interest" description="Disordered" evidence="1">
    <location>
        <begin position="40"/>
        <end position="64"/>
    </location>
</feature>
<proteinExistence type="predicted"/>
<evidence type="ECO:0000256" key="1">
    <source>
        <dbReference type="SAM" id="MobiDB-lite"/>
    </source>
</evidence>
<sequence>MDGDEMRWMDGWMDGGDEPQRGGGVGVAGAETLMGEEAERFADSPRATCSRSPGQRRRFPLPPHARRGRCRLMRRGRVREVCTPISRTVAMEMEMTGRMKCQRKDGDWCS</sequence>
<feature type="region of interest" description="Disordered" evidence="1">
    <location>
        <begin position="1"/>
        <end position="26"/>
    </location>
</feature>
<organism evidence="2 3">
    <name type="scientific">Gryllus longicercus</name>
    <dbReference type="NCBI Taxonomy" id="2509291"/>
    <lineage>
        <taxon>Eukaryota</taxon>
        <taxon>Metazoa</taxon>
        <taxon>Ecdysozoa</taxon>
        <taxon>Arthropoda</taxon>
        <taxon>Hexapoda</taxon>
        <taxon>Insecta</taxon>
        <taxon>Pterygota</taxon>
        <taxon>Neoptera</taxon>
        <taxon>Polyneoptera</taxon>
        <taxon>Orthoptera</taxon>
        <taxon>Ensifera</taxon>
        <taxon>Gryllidea</taxon>
        <taxon>Grylloidea</taxon>
        <taxon>Gryllidae</taxon>
        <taxon>Gryllinae</taxon>
        <taxon>Gryllus</taxon>
    </lineage>
</organism>
<gene>
    <name evidence="2" type="ORF">R5R35_001849</name>
</gene>
<dbReference type="Proteomes" id="UP001378592">
    <property type="component" value="Unassembled WGS sequence"/>
</dbReference>
<feature type="compositionally biased region" description="Basic residues" evidence="1">
    <location>
        <begin position="54"/>
        <end position="64"/>
    </location>
</feature>
<protein>
    <submittedName>
        <fullName evidence="2">Uncharacterized protein</fullName>
    </submittedName>
</protein>